<proteinExistence type="predicted"/>
<dbReference type="GO" id="GO:0008692">
    <property type="term" value="F:3-hydroxybutyryl-CoA epimerase activity"/>
    <property type="evidence" value="ECO:0007669"/>
    <property type="project" value="UniProtKB-EC"/>
</dbReference>
<dbReference type="AlphaFoldDB" id="A0A7G9Z0E5"/>
<accession>A0A7G9Z0E5</accession>
<dbReference type="InterPro" id="IPR022694">
    <property type="entry name" value="3-OHacyl-CoA_DH"/>
</dbReference>
<dbReference type="GO" id="GO:0070403">
    <property type="term" value="F:NAD+ binding"/>
    <property type="evidence" value="ECO:0007669"/>
    <property type="project" value="InterPro"/>
</dbReference>
<dbReference type="EC" id="5.1.2.3" evidence="5"/>
<dbReference type="InterPro" id="IPR006108">
    <property type="entry name" value="3HC_DH_C"/>
</dbReference>
<dbReference type="PANTHER" id="PTHR48075">
    <property type="entry name" value="3-HYDROXYACYL-COA DEHYDROGENASE FAMILY PROTEIN"/>
    <property type="match status" value="1"/>
</dbReference>
<name>A0A7G9Z0E5_9EURY</name>
<dbReference type="PANTHER" id="PTHR48075:SF5">
    <property type="entry name" value="3-HYDROXYBUTYRYL-COA DEHYDROGENASE"/>
    <property type="match status" value="1"/>
</dbReference>
<dbReference type="EMBL" id="MT631549">
    <property type="protein sequence ID" value="QNO53729.1"/>
    <property type="molecule type" value="Genomic_DNA"/>
</dbReference>
<dbReference type="InterPro" id="IPR008927">
    <property type="entry name" value="6-PGluconate_DH-like_C_sf"/>
</dbReference>
<evidence type="ECO:0000313" key="5">
    <source>
        <dbReference type="EMBL" id="QNO53729.1"/>
    </source>
</evidence>
<dbReference type="FunFam" id="3.40.50.720:FF:000009">
    <property type="entry name" value="Fatty oxidation complex, alpha subunit"/>
    <property type="match status" value="1"/>
</dbReference>
<reference evidence="5" key="1">
    <citation type="submission" date="2020-06" db="EMBL/GenBank/DDBJ databases">
        <title>Unique genomic features of the anaerobic methanotrophic archaea.</title>
        <authorList>
            <person name="Chadwick G.L."/>
            <person name="Skennerton C.T."/>
            <person name="Laso-Perez R."/>
            <person name="Leu A.O."/>
            <person name="Speth D.R."/>
            <person name="Yu H."/>
            <person name="Morgan-Lang C."/>
            <person name="Hatzenpichler R."/>
            <person name="Goudeau D."/>
            <person name="Malmstrom R."/>
            <person name="Brazelton W.J."/>
            <person name="Woyke T."/>
            <person name="Hallam S.J."/>
            <person name="Tyson G.W."/>
            <person name="Wegener G."/>
            <person name="Boetius A."/>
            <person name="Orphan V."/>
        </authorList>
    </citation>
    <scope>NUCLEOTIDE SEQUENCE</scope>
</reference>
<dbReference type="PIRSF" id="PIRSF000105">
    <property type="entry name" value="HCDH"/>
    <property type="match status" value="1"/>
</dbReference>
<evidence type="ECO:0000256" key="1">
    <source>
        <dbReference type="ARBA" id="ARBA00023002"/>
    </source>
</evidence>
<dbReference type="Gene3D" id="3.40.50.720">
    <property type="entry name" value="NAD(P)-binding Rossmann-like Domain"/>
    <property type="match status" value="1"/>
</dbReference>
<protein>
    <submittedName>
        <fullName evidence="5">Fatty acid oxidation complex subunit alpha</fullName>
        <ecNumber evidence="5">5.1.2.3</ecNumber>
    </submittedName>
</protein>
<dbReference type="InterPro" id="IPR013328">
    <property type="entry name" value="6PGD_dom2"/>
</dbReference>
<dbReference type="GO" id="GO:0006631">
    <property type="term" value="P:fatty acid metabolic process"/>
    <property type="evidence" value="ECO:0007669"/>
    <property type="project" value="InterPro"/>
</dbReference>
<gene>
    <name evidence="5" type="primary">fadJ</name>
    <name evidence="5" type="ORF">ONPGGGGH_00028</name>
</gene>
<dbReference type="GO" id="GO:0016616">
    <property type="term" value="F:oxidoreductase activity, acting on the CH-OH group of donors, NAD or NADP as acceptor"/>
    <property type="evidence" value="ECO:0007669"/>
    <property type="project" value="InterPro"/>
</dbReference>
<dbReference type="Pfam" id="PF00725">
    <property type="entry name" value="3HCDH"/>
    <property type="match status" value="1"/>
</dbReference>
<dbReference type="Gene3D" id="1.10.1040.10">
    <property type="entry name" value="N-(1-d-carboxylethyl)-l-norvaline Dehydrogenase, domain 2"/>
    <property type="match status" value="1"/>
</dbReference>
<feature type="domain" description="3-hydroxyacyl-CoA dehydrogenase NAD binding" evidence="4">
    <location>
        <begin position="5"/>
        <end position="186"/>
    </location>
</feature>
<dbReference type="Pfam" id="PF02737">
    <property type="entry name" value="3HCDH_N"/>
    <property type="match status" value="1"/>
</dbReference>
<dbReference type="InterPro" id="IPR036291">
    <property type="entry name" value="NAD(P)-bd_dom_sf"/>
</dbReference>
<dbReference type="InterPro" id="IPR006176">
    <property type="entry name" value="3-OHacyl-CoA_DH_NAD-bd"/>
</dbReference>
<dbReference type="SUPFAM" id="SSF51735">
    <property type="entry name" value="NAD(P)-binding Rossmann-fold domains"/>
    <property type="match status" value="1"/>
</dbReference>
<feature type="site" description="Important for catalytic activity" evidence="2">
    <location>
        <position position="143"/>
    </location>
</feature>
<organism evidence="5">
    <name type="scientific">Candidatus Methanophagaceae archaeon ANME-1 ERB6</name>
    <dbReference type="NCBI Taxonomy" id="2759912"/>
    <lineage>
        <taxon>Archaea</taxon>
        <taxon>Methanobacteriati</taxon>
        <taxon>Methanobacteriota</taxon>
        <taxon>Stenosarchaea group</taxon>
        <taxon>Methanomicrobia</taxon>
        <taxon>Candidatus Methanophagales</taxon>
        <taxon>Candidatus Methanophagaceae</taxon>
    </lineage>
</organism>
<sequence>MKVKKVCVVGIGVMGTGIVQICAQAGYATSVVGRKEESLERGLGKIKNDLTRLAKKGQMEQEEVDRIVDAITANATTSLEEGAEGADFVIEAVYEDLELKQGIFSELDRICPEHAILGSNTSTFPITALATVTKRPDKVIGTHFMNPPPIVKGMEIIKSLLTSEDTVNITKEFVKSLGKEPIEIKDSPGFVVSRMICLVMNEAVRMHEEDIASVTDIDKIAKLCFNWPIGPFQLLDLIGIDIVAAVLNTMYNETGKERFKPALLMMQMVRAGWTGRKAGKGFYEYE</sequence>
<feature type="domain" description="3-hydroxyacyl-CoA dehydrogenase C-terminal" evidence="3">
    <location>
        <begin position="189"/>
        <end position="285"/>
    </location>
</feature>
<dbReference type="SUPFAM" id="SSF48179">
    <property type="entry name" value="6-phosphogluconate dehydrogenase C-terminal domain-like"/>
    <property type="match status" value="1"/>
</dbReference>
<keyword evidence="1" id="KW-0560">Oxidoreductase</keyword>
<evidence type="ECO:0000259" key="4">
    <source>
        <dbReference type="Pfam" id="PF02737"/>
    </source>
</evidence>
<evidence type="ECO:0000259" key="3">
    <source>
        <dbReference type="Pfam" id="PF00725"/>
    </source>
</evidence>
<evidence type="ECO:0000256" key="2">
    <source>
        <dbReference type="PIRSR" id="PIRSR000105-1"/>
    </source>
</evidence>
<keyword evidence="5" id="KW-0413">Isomerase</keyword>